<feature type="transmembrane region" description="Helical" evidence="5">
    <location>
        <begin position="126"/>
        <end position="144"/>
    </location>
</feature>
<comment type="subcellular location">
    <subcellularLocation>
        <location evidence="1">Membrane</location>
        <topology evidence="1">Multi-pass membrane protein</topology>
    </subcellularLocation>
</comment>
<keyword evidence="4 5" id="KW-0472">Membrane</keyword>
<feature type="transmembrane region" description="Helical" evidence="5">
    <location>
        <begin position="269"/>
        <end position="290"/>
    </location>
</feature>
<dbReference type="InterPro" id="IPR004837">
    <property type="entry name" value="NaCa_Exmemb"/>
</dbReference>
<protein>
    <submittedName>
        <fullName evidence="7">Sodium:calcium antiporter</fullName>
    </submittedName>
</protein>
<dbReference type="PANTHER" id="PTHR10846:SF8">
    <property type="entry name" value="INNER MEMBRANE PROTEIN YRBG"/>
    <property type="match status" value="1"/>
</dbReference>
<organism evidence="7 8">
    <name type="scientific">Fulvitalea axinellae</name>
    <dbReference type="NCBI Taxonomy" id="1182444"/>
    <lineage>
        <taxon>Bacteria</taxon>
        <taxon>Pseudomonadati</taxon>
        <taxon>Bacteroidota</taxon>
        <taxon>Cytophagia</taxon>
        <taxon>Cytophagales</taxon>
        <taxon>Persicobacteraceae</taxon>
        <taxon>Fulvitalea</taxon>
    </lineage>
</organism>
<feature type="transmembrane region" description="Helical" evidence="5">
    <location>
        <begin position="243"/>
        <end position="263"/>
    </location>
</feature>
<sequence length="315" mass="33646">MITDIVMLVVGLCVLIFGGDFLVKGSSRIALGMNIPPFIVGLTVIAFGTSAPELFISVQSALAGSSDIAIGNVIGSDICNLGLVLGLTAIICPISVGKNSIKMDWPVMMFSAIMVYVFALEGEFKAWEGAVSFAILIVYLFYTVTKGRKKALVETEDPDLLEAEDHPYPKWRSILYMVLGAIGLYFGSEWFVGSAKTLAVGLGVSERVIGVTIVALGTSLPELVTSVISAFRKQTDLALGNLLGSNIFNNLAILGATAMVKPIGVGPEILRVDMVWMLLFSLAVLPMMVSRKSVSKVEGVILLGSYGVYTYFVLV</sequence>
<feature type="transmembrane region" description="Helical" evidence="5">
    <location>
        <begin position="297"/>
        <end position="314"/>
    </location>
</feature>
<evidence type="ECO:0000256" key="3">
    <source>
        <dbReference type="ARBA" id="ARBA00022989"/>
    </source>
</evidence>
<evidence type="ECO:0000313" key="7">
    <source>
        <dbReference type="EMBL" id="BDD10741.1"/>
    </source>
</evidence>
<dbReference type="RefSeq" id="WP_338392277.1">
    <property type="nucleotide sequence ID" value="NZ_AP025314.1"/>
</dbReference>
<feature type="domain" description="Sodium/calcium exchanger membrane region" evidence="6">
    <location>
        <begin position="173"/>
        <end position="314"/>
    </location>
</feature>
<dbReference type="GO" id="GO:0006874">
    <property type="term" value="P:intracellular calcium ion homeostasis"/>
    <property type="evidence" value="ECO:0007669"/>
    <property type="project" value="TreeGrafter"/>
</dbReference>
<feature type="transmembrane region" description="Helical" evidence="5">
    <location>
        <begin position="68"/>
        <end position="91"/>
    </location>
</feature>
<reference evidence="7 8" key="1">
    <citation type="submission" date="2021-12" db="EMBL/GenBank/DDBJ databases">
        <title>Genome sequencing of bacteria with rrn-lacking chromosome and rrn-plasmid.</title>
        <authorList>
            <person name="Anda M."/>
            <person name="Iwasaki W."/>
        </authorList>
    </citation>
    <scope>NUCLEOTIDE SEQUENCE [LARGE SCALE GENOMIC DNA]</scope>
    <source>
        <strain evidence="7 8">DSM 100852</strain>
    </source>
</reference>
<feature type="transmembrane region" description="Helical" evidence="5">
    <location>
        <begin position="174"/>
        <end position="193"/>
    </location>
</feature>
<keyword evidence="2 5" id="KW-0812">Transmembrane</keyword>
<proteinExistence type="predicted"/>
<keyword evidence="8" id="KW-1185">Reference proteome</keyword>
<dbReference type="GO" id="GO:0005262">
    <property type="term" value="F:calcium channel activity"/>
    <property type="evidence" value="ECO:0007669"/>
    <property type="project" value="TreeGrafter"/>
</dbReference>
<dbReference type="InterPro" id="IPR044880">
    <property type="entry name" value="NCX_ion-bd_dom_sf"/>
</dbReference>
<dbReference type="GO" id="GO:0005886">
    <property type="term" value="C:plasma membrane"/>
    <property type="evidence" value="ECO:0007669"/>
    <property type="project" value="TreeGrafter"/>
</dbReference>
<evidence type="ECO:0000259" key="6">
    <source>
        <dbReference type="Pfam" id="PF01699"/>
    </source>
</evidence>
<dbReference type="GO" id="GO:0008273">
    <property type="term" value="F:calcium, potassium:sodium antiporter activity"/>
    <property type="evidence" value="ECO:0007669"/>
    <property type="project" value="TreeGrafter"/>
</dbReference>
<dbReference type="Pfam" id="PF01699">
    <property type="entry name" value="Na_Ca_ex"/>
    <property type="match status" value="2"/>
</dbReference>
<accession>A0AAU9CNN6</accession>
<dbReference type="KEGG" id="fax:FUAX_31730"/>
<evidence type="ECO:0000256" key="2">
    <source>
        <dbReference type="ARBA" id="ARBA00022692"/>
    </source>
</evidence>
<evidence type="ECO:0000256" key="5">
    <source>
        <dbReference type="SAM" id="Phobius"/>
    </source>
</evidence>
<dbReference type="EMBL" id="AP025314">
    <property type="protein sequence ID" value="BDD10741.1"/>
    <property type="molecule type" value="Genomic_DNA"/>
</dbReference>
<dbReference type="NCBIfam" id="TIGR00367">
    <property type="entry name" value="calcium/sodium antiporter"/>
    <property type="match status" value="1"/>
</dbReference>
<dbReference type="PANTHER" id="PTHR10846">
    <property type="entry name" value="SODIUM/POTASSIUM/CALCIUM EXCHANGER"/>
    <property type="match status" value="1"/>
</dbReference>
<dbReference type="InterPro" id="IPR004481">
    <property type="entry name" value="K/Na/Ca-exchanger"/>
</dbReference>
<dbReference type="Gene3D" id="1.20.1420.30">
    <property type="entry name" value="NCX, central ion-binding region"/>
    <property type="match status" value="1"/>
</dbReference>
<dbReference type="Proteomes" id="UP001348817">
    <property type="component" value="Chromosome"/>
</dbReference>
<feature type="transmembrane region" description="Helical" evidence="5">
    <location>
        <begin position="35"/>
        <end position="56"/>
    </location>
</feature>
<keyword evidence="3 5" id="KW-1133">Transmembrane helix</keyword>
<gene>
    <name evidence="7" type="ORF">FUAX_31730</name>
</gene>
<evidence type="ECO:0000313" key="8">
    <source>
        <dbReference type="Proteomes" id="UP001348817"/>
    </source>
</evidence>
<dbReference type="AlphaFoldDB" id="A0AAU9CNN6"/>
<evidence type="ECO:0000256" key="1">
    <source>
        <dbReference type="ARBA" id="ARBA00004141"/>
    </source>
</evidence>
<feature type="transmembrane region" description="Helical" evidence="5">
    <location>
        <begin position="6"/>
        <end position="23"/>
    </location>
</feature>
<feature type="domain" description="Sodium/calcium exchanger membrane region" evidence="6">
    <location>
        <begin position="5"/>
        <end position="143"/>
    </location>
</feature>
<feature type="transmembrane region" description="Helical" evidence="5">
    <location>
        <begin position="208"/>
        <end position="231"/>
    </location>
</feature>
<name>A0AAU9CNN6_9BACT</name>
<evidence type="ECO:0000256" key="4">
    <source>
        <dbReference type="ARBA" id="ARBA00023136"/>
    </source>
</evidence>
<dbReference type="Gene3D" id="6.10.280.80">
    <property type="entry name" value="NCX, peripheral helical region"/>
    <property type="match status" value="1"/>
</dbReference>